<dbReference type="Proteomes" id="UP001153269">
    <property type="component" value="Unassembled WGS sequence"/>
</dbReference>
<protein>
    <submittedName>
        <fullName evidence="2">Uncharacterized protein</fullName>
    </submittedName>
</protein>
<keyword evidence="3" id="KW-1185">Reference proteome</keyword>
<feature type="compositionally biased region" description="Basic and acidic residues" evidence="1">
    <location>
        <begin position="246"/>
        <end position="259"/>
    </location>
</feature>
<dbReference type="AlphaFoldDB" id="A0A9N7USZ6"/>
<accession>A0A9N7USZ6</accession>
<feature type="compositionally biased region" description="Low complexity" evidence="1">
    <location>
        <begin position="260"/>
        <end position="270"/>
    </location>
</feature>
<proteinExistence type="predicted"/>
<feature type="non-terminal residue" evidence="2">
    <location>
        <position position="1"/>
    </location>
</feature>
<comment type="caution">
    <text evidence="2">The sequence shown here is derived from an EMBL/GenBank/DDBJ whole genome shotgun (WGS) entry which is preliminary data.</text>
</comment>
<name>A0A9N7USZ6_PLEPL</name>
<evidence type="ECO:0000256" key="1">
    <source>
        <dbReference type="SAM" id="MobiDB-lite"/>
    </source>
</evidence>
<evidence type="ECO:0000313" key="2">
    <source>
        <dbReference type="EMBL" id="CAB1436192.1"/>
    </source>
</evidence>
<organism evidence="2 3">
    <name type="scientific">Pleuronectes platessa</name>
    <name type="common">European plaice</name>
    <dbReference type="NCBI Taxonomy" id="8262"/>
    <lineage>
        <taxon>Eukaryota</taxon>
        <taxon>Metazoa</taxon>
        <taxon>Chordata</taxon>
        <taxon>Craniata</taxon>
        <taxon>Vertebrata</taxon>
        <taxon>Euteleostomi</taxon>
        <taxon>Actinopterygii</taxon>
        <taxon>Neopterygii</taxon>
        <taxon>Teleostei</taxon>
        <taxon>Neoteleostei</taxon>
        <taxon>Acanthomorphata</taxon>
        <taxon>Carangaria</taxon>
        <taxon>Pleuronectiformes</taxon>
        <taxon>Pleuronectoidei</taxon>
        <taxon>Pleuronectidae</taxon>
        <taxon>Pleuronectes</taxon>
    </lineage>
</organism>
<feature type="compositionally biased region" description="Polar residues" evidence="1">
    <location>
        <begin position="119"/>
        <end position="133"/>
    </location>
</feature>
<sequence>MEQLPVRLTASSSSPLCLLQTQGSEVSLKDVQIPERAAEINWIQSFKCGLYESGPGRAELNRCRSNVFTLETSITDSCLFFSVSPSEQRPHVLSSSLTLSLCPQVAVIRDTPPAEGLSENDSGVELTNENSPLTAAEPPSPFSPKQNGDAASPPDDNQCSRGNRKRTKKSSEDEEATWDSYSDEKGSGPSQLGLRQTPRPRTIFQAGLTPHSHNKARRPNRKQEHVLSLCALGSRVVALVSGEVPEAPRLDLMEQDSKDSAQSSSTMSSSEAQPEYN</sequence>
<evidence type="ECO:0000313" key="3">
    <source>
        <dbReference type="Proteomes" id="UP001153269"/>
    </source>
</evidence>
<dbReference type="EMBL" id="CADEAL010001865">
    <property type="protein sequence ID" value="CAB1436192.1"/>
    <property type="molecule type" value="Genomic_DNA"/>
</dbReference>
<gene>
    <name evidence="2" type="ORF">PLEPLA_LOCUS24228</name>
</gene>
<feature type="region of interest" description="Disordered" evidence="1">
    <location>
        <begin position="246"/>
        <end position="277"/>
    </location>
</feature>
<reference evidence="2" key="1">
    <citation type="submission" date="2020-03" db="EMBL/GenBank/DDBJ databases">
        <authorList>
            <person name="Weist P."/>
        </authorList>
    </citation>
    <scope>NUCLEOTIDE SEQUENCE</scope>
</reference>
<feature type="region of interest" description="Disordered" evidence="1">
    <location>
        <begin position="112"/>
        <end position="223"/>
    </location>
</feature>